<dbReference type="EMBL" id="JAAGAB010000001">
    <property type="protein sequence ID" value="NDV00563.1"/>
    <property type="molecule type" value="Genomic_DNA"/>
</dbReference>
<evidence type="ECO:0000256" key="1">
    <source>
        <dbReference type="ARBA" id="ARBA00022898"/>
    </source>
</evidence>
<reference evidence="3 4" key="1">
    <citation type="submission" date="2020-02" db="EMBL/GenBank/DDBJ databases">
        <title>Pseudoroseicyclus tamarix, sp. nov., isolated from offshore sediment of a Tamarix chinensis forest.</title>
        <authorList>
            <person name="Gai Y."/>
        </authorList>
    </citation>
    <scope>NUCLEOTIDE SEQUENCE [LARGE SCALE GENOMIC DNA]</scope>
    <source>
        <strain evidence="3 4">CLL3-39</strain>
    </source>
</reference>
<dbReference type="PANTHER" id="PTHR43092:SF2">
    <property type="entry name" value="HERCYNYLCYSTEINE SULFOXIDE LYASE"/>
    <property type="match status" value="1"/>
</dbReference>
<dbReference type="Proteomes" id="UP000474757">
    <property type="component" value="Unassembled WGS sequence"/>
</dbReference>
<comment type="caution">
    <text evidence="3">The sequence shown here is derived from an EMBL/GenBank/DDBJ whole genome shotgun (WGS) entry which is preliminary data.</text>
</comment>
<organism evidence="3 4">
    <name type="scientific">Pseudoroseicyclus tamaricis</name>
    <dbReference type="NCBI Taxonomy" id="2705421"/>
    <lineage>
        <taxon>Bacteria</taxon>
        <taxon>Pseudomonadati</taxon>
        <taxon>Pseudomonadota</taxon>
        <taxon>Alphaproteobacteria</taxon>
        <taxon>Rhodobacterales</taxon>
        <taxon>Paracoccaceae</taxon>
        <taxon>Pseudoroseicyclus</taxon>
    </lineage>
</organism>
<accession>A0A6B2JH69</accession>
<dbReference type="InterPro" id="IPR000192">
    <property type="entry name" value="Aminotrans_V_dom"/>
</dbReference>
<dbReference type="PANTHER" id="PTHR43092">
    <property type="entry name" value="L-CYSTEINE DESULFHYDRASE"/>
    <property type="match status" value="1"/>
</dbReference>
<dbReference type="InterPro" id="IPR015421">
    <property type="entry name" value="PyrdxlP-dep_Trfase_major"/>
</dbReference>
<protein>
    <submittedName>
        <fullName evidence="3">Aminotransferase class V-fold PLP-dependent enzyme</fullName>
    </submittedName>
</protein>
<evidence type="ECO:0000259" key="2">
    <source>
        <dbReference type="Pfam" id="PF00266"/>
    </source>
</evidence>
<dbReference type="SUPFAM" id="SSF53383">
    <property type="entry name" value="PLP-dependent transferases"/>
    <property type="match status" value="1"/>
</dbReference>
<name>A0A6B2JH69_9RHOB</name>
<keyword evidence="3" id="KW-0032">Aminotransferase</keyword>
<keyword evidence="3" id="KW-0808">Transferase</keyword>
<evidence type="ECO:0000313" key="3">
    <source>
        <dbReference type="EMBL" id="NDV00563.1"/>
    </source>
</evidence>
<dbReference type="InterPro" id="IPR015422">
    <property type="entry name" value="PyrdxlP-dep_Trfase_small"/>
</dbReference>
<sequence length="374" mass="40082">MVFFNQGAFGAALREVLREQDAWRTRMERQTGRFFMNDLPGLLAEVTRPVAAFAGSVPERTLMVENASTGLMTAMTALSFRPGDRIVITDHVYGAVRKALQHVCRLTGAEIAEVAVPLPVKGPSDFLQPLAEAIDARTRLVVIDHVTSPSSLVLPVAEIAALCREAGTRLLVDASHAPGLVEVEADSIGADFYVANCHKWLCAPKGAAFMVVGEAAAAELELHPLVISHAYGQGLSAEFAKIGTRDPSAWLSVPAAIDAHERLGGARLRARDAQLARSGGRLVAERLGTEVSGPDEMISGMVSVRLPGAFGEASWPRAGEIRDALWHSARIEALVAPHSGALWLRLCTFAYTEPEEFDLVAAAVSALLRKEARP</sequence>
<evidence type="ECO:0000313" key="4">
    <source>
        <dbReference type="Proteomes" id="UP000474757"/>
    </source>
</evidence>
<proteinExistence type="predicted"/>
<dbReference type="Pfam" id="PF00266">
    <property type="entry name" value="Aminotran_5"/>
    <property type="match status" value="1"/>
</dbReference>
<keyword evidence="4" id="KW-1185">Reference proteome</keyword>
<gene>
    <name evidence="3" type="ORF">GZA08_06220</name>
</gene>
<keyword evidence="1" id="KW-0663">Pyridoxal phosphate</keyword>
<dbReference type="GO" id="GO:0008483">
    <property type="term" value="F:transaminase activity"/>
    <property type="evidence" value="ECO:0007669"/>
    <property type="project" value="UniProtKB-KW"/>
</dbReference>
<dbReference type="Gene3D" id="3.40.640.10">
    <property type="entry name" value="Type I PLP-dependent aspartate aminotransferase-like (Major domain)"/>
    <property type="match status" value="1"/>
</dbReference>
<feature type="domain" description="Aminotransferase class V" evidence="2">
    <location>
        <begin position="45"/>
        <end position="308"/>
    </location>
</feature>
<dbReference type="AlphaFoldDB" id="A0A6B2JH69"/>
<dbReference type="RefSeq" id="WP_163891000.1">
    <property type="nucleotide sequence ID" value="NZ_JAAFYS010000001.1"/>
</dbReference>
<dbReference type="Gene3D" id="3.90.1150.10">
    <property type="entry name" value="Aspartate Aminotransferase, domain 1"/>
    <property type="match status" value="1"/>
</dbReference>
<dbReference type="InterPro" id="IPR015424">
    <property type="entry name" value="PyrdxlP-dep_Trfase"/>
</dbReference>